<dbReference type="AlphaFoldDB" id="A0A1H7E4E1"/>
<dbReference type="OrthoDB" id="8419208at2"/>
<dbReference type="EMBL" id="FNYE01000035">
    <property type="protein sequence ID" value="SEK05455.1"/>
    <property type="molecule type" value="Genomic_DNA"/>
</dbReference>
<organism evidence="1 2">
    <name type="scientific">Paraburkholderia diazotrophica</name>
    <dbReference type="NCBI Taxonomy" id="667676"/>
    <lineage>
        <taxon>Bacteria</taxon>
        <taxon>Pseudomonadati</taxon>
        <taxon>Pseudomonadota</taxon>
        <taxon>Betaproteobacteria</taxon>
        <taxon>Burkholderiales</taxon>
        <taxon>Burkholderiaceae</taxon>
        <taxon>Paraburkholderia</taxon>
    </lineage>
</organism>
<gene>
    <name evidence="1" type="ORF">SAMN05192539_103521</name>
</gene>
<keyword evidence="2" id="KW-1185">Reference proteome</keyword>
<dbReference type="RefSeq" id="WP_090872158.1">
    <property type="nucleotide sequence ID" value="NZ_FNYE01000035.1"/>
</dbReference>
<evidence type="ECO:0000313" key="2">
    <source>
        <dbReference type="Proteomes" id="UP000198866"/>
    </source>
</evidence>
<reference evidence="2" key="1">
    <citation type="submission" date="2016-10" db="EMBL/GenBank/DDBJ databases">
        <authorList>
            <person name="Varghese N."/>
            <person name="Submissions S."/>
        </authorList>
    </citation>
    <scope>NUCLEOTIDE SEQUENCE [LARGE SCALE GENOMIC DNA]</scope>
    <source>
        <strain evidence="2">LMG 26031</strain>
    </source>
</reference>
<accession>A0A1H7E4E1</accession>
<dbReference type="Gene3D" id="3.30.1360.120">
    <property type="entry name" value="Probable tRNA modification gtpase trme, domain 1"/>
    <property type="match status" value="1"/>
</dbReference>
<evidence type="ECO:0000313" key="1">
    <source>
        <dbReference type="EMBL" id="SEK05455.1"/>
    </source>
</evidence>
<name>A0A1H7E4E1_9BURK</name>
<dbReference type="Gene3D" id="3.30.70.1520">
    <property type="entry name" value="Heterotetrameric sarcosine oxidase"/>
    <property type="match status" value="1"/>
</dbReference>
<proteinExistence type="predicted"/>
<dbReference type="Proteomes" id="UP000198866">
    <property type="component" value="Unassembled WGS sequence"/>
</dbReference>
<protein>
    <submittedName>
        <fullName evidence="1">Sarcosine oxidase, gamma subunit family, heterotetrameric form</fullName>
    </submittedName>
</protein>
<dbReference type="STRING" id="667676.SAMN05192539_103521"/>
<sequence>MRNEQFNTLAAQAGIGIGGFGGSASLYHSYPRHQTKLRAVSGRDWLQFGGWQDNWDAAIAEMEKAIGCAVPTLVNAGAESEGLRVMRVGARRVRICAPRGDRRLDSMRRLTDASIGVVTELGHSRELLRLSGAGVRHLMSALMPIDFSVPAFALHAIAQSHVHHVPVLAMAVLDDDGAEAFDLYVPRTFAKSIEEWIAAHGASRVPHG</sequence>
<dbReference type="InterPro" id="IPR027266">
    <property type="entry name" value="TrmE/GcvT-like"/>
</dbReference>